<dbReference type="PANTHER" id="PTHR21708">
    <property type="entry name" value="PROBABLE 2-DEHYDROPANTOATE 2-REDUCTASE"/>
    <property type="match status" value="1"/>
</dbReference>
<reference evidence="2 3" key="1">
    <citation type="submission" date="2020-03" db="EMBL/GenBank/DDBJ databases">
        <title>Whole genome shotgun sequence of Phytohabitans flavus NBRC 107702.</title>
        <authorList>
            <person name="Komaki H."/>
            <person name="Tamura T."/>
        </authorList>
    </citation>
    <scope>NUCLEOTIDE SEQUENCE [LARGE SCALE GENOMIC DNA]</scope>
    <source>
        <strain evidence="2 3">NBRC 107702</strain>
    </source>
</reference>
<proteinExistence type="predicted"/>
<name>A0A6F8XQJ8_9ACTN</name>
<dbReference type="InterPro" id="IPR013752">
    <property type="entry name" value="KPA_reductase"/>
</dbReference>
<keyword evidence="3" id="KW-1185">Reference proteome</keyword>
<evidence type="ECO:0000313" key="2">
    <source>
        <dbReference type="EMBL" id="BCB76112.1"/>
    </source>
</evidence>
<dbReference type="InterPro" id="IPR008927">
    <property type="entry name" value="6-PGluconate_DH-like_C_sf"/>
</dbReference>
<dbReference type="SUPFAM" id="SSF48179">
    <property type="entry name" value="6-phosphogluconate dehydrogenase C-terminal domain-like"/>
    <property type="match status" value="1"/>
</dbReference>
<dbReference type="Proteomes" id="UP000502508">
    <property type="component" value="Chromosome"/>
</dbReference>
<dbReference type="InterPro" id="IPR051402">
    <property type="entry name" value="KPR-Related"/>
</dbReference>
<evidence type="ECO:0000259" key="1">
    <source>
        <dbReference type="Pfam" id="PF08546"/>
    </source>
</evidence>
<reference evidence="2 3" key="2">
    <citation type="submission" date="2020-03" db="EMBL/GenBank/DDBJ databases">
        <authorList>
            <person name="Ichikawa N."/>
            <person name="Kimura A."/>
            <person name="Kitahashi Y."/>
            <person name="Uohara A."/>
        </authorList>
    </citation>
    <scope>NUCLEOTIDE SEQUENCE [LARGE SCALE GENOMIC DNA]</scope>
    <source>
        <strain evidence="2 3">NBRC 107702</strain>
    </source>
</reference>
<dbReference type="KEGG" id="pfla:Pflav_025220"/>
<dbReference type="EMBL" id="AP022870">
    <property type="protein sequence ID" value="BCB76112.1"/>
    <property type="molecule type" value="Genomic_DNA"/>
</dbReference>
<dbReference type="PANTHER" id="PTHR21708:SF26">
    <property type="entry name" value="2-DEHYDROPANTOATE 2-REDUCTASE"/>
    <property type="match status" value="1"/>
</dbReference>
<dbReference type="GO" id="GO:0005737">
    <property type="term" value="C:cytoplasm"/>
    <property type="evidence" value="ECO:0007669"/>
    <property type="project" value="TreeGrafter"/>
</dbReference>
<dbReference type="Pfam" id="PF08546">
    <property type="entry name" value="ApbA_C"/>
    <property type="match status" value="1"/>
</dbReference>
<evidence type="ECO:0000313" key="3">
    <source>
        <dbReference type="Proteomes" id="UP000502508"/>
    </source>
</evidence>
<organism evidence="2 3">
    <name type="scientific">Phytohabitans flavus</name>
    <dbReference type="NCBI Taxonomy" id="1076124"/>
    <lineage>
        <taxon>Bacteria</taxon>
        <taxon>Bacillati</taxon>
        <taxon>Actinomycetota</taxon>
        <taxon>Actinomycetes</taxon>
        <taxon>Micromonosporales</taxon>
        <taxon>Micromonosporaceae</taxon>
    </lineage>
</organism>
<dbReference type="InterPro" id="IPR013328">
    <property type="entry name" value="6PGD_dom2"/>
</dbReference>
<dbReference type="RefSeq" id="WP_197938357.1">
    <property type="nucleotide sequence ID" value="NZ_AP022870.1"/>
</dbReference>
<dbReference type="Gene3D" id="1.10.1040.10">
    <property type="entry name" value="N-(1-d-carboxylethyl)-l-norvaline Dehydrogenase, domain 2"/>
    <property type="match status" value="1"/>
</dbReference>
<accession>A0A6F8XQJ8</accession>
<protein>
    <recommendedName>
        <fullName evidence="1">Ketopantoate reductase C-terminal domain-containing protein</fullName>
    </recommendedName>
</protein>
<dbReference type="AlphaFoldDB" id="A0A6F8XQJ8"/>
<sequence length="160" mass="16878">MHTSPFCEVDVAGDQTQRTQLENFAVQLRAAGIDASVRDFEAALLWNKLAFLAPLALLTTAYGATAGEVREKRRADLEAVADEVVAVARAAGATVDTGAVIGLFDRVPAVMKSSMLRDVEAGRPAEVDAIGGAVLRAATRYGIDVPVTGQLVEDLRARGL</sequence>
<feature type="domain" description="Ketopantoate reductase C-terminal" evidence="1">
    <location>
        <begin position="45"/>
        <end position="157"/>
    </location>
</feature>
<gene>
    <name evidence="2" type="ORF">Pflav_025220</name>
</gene>